<dbReference type="Proteomes" id="UP000051448">
    <property type="component" value="Unassembled WGS sequence"/>
</dbReference>
<evidence type="ECO:0000313" key="2">
    <source>
        <dbReference type="Proteomes" id="UP000051448"/>
    </source>
</evidence>
<dbReference type="GeneID" id="98309487"/>
<protein>
    <submittedName>
        <fullName evidence="1">Uncharacterized protein</fullName>
    </submittedName>
</protein>
<evidence type="ECO:0000313" key="1">
    <source>
        <dbReference type="EMBL" id="KRL08043.1"/>
    </source>
</evidence>
<comment type="caution">
    <text evidence="1">The sequence shown here is derived from an EMBL/GenBank/DDBJ whole genome shotgun (WGS) entry which is preliminary data.</text>
</comment>
<proteinExistence type="predicted"/>
<accession>A0A0R1MUP9</accession>
<dbReference type="EMBL" id="AZDX01000003">
    <property type="protein sequence ID" value="KRL08043.1"/>
    <property type="molecule type" value="Genomic_DNA"/>
</dbReference>
<reference evidence="1 2" key="1">
    <citation type="journal article" date="2015" name="Genome Announc.">
        <title>Expanding the biotechnology potential of lactobacilli through comparative genomics of 213 strains and associated genera.</title>
        <authorList>
            <person name="Sun Z."/>
            <person name="Harris H.M."/>
            <person name="McCann A."/>
            <person name="Guo C."/>
            <person name="Argimon S."/>
            <person name="Zhang W."/>
            <person name="Yang X."/>
            <person name="Jeffery I.B."/>
            <person name="Cooney J.C."/>
            <person name="Kagawa T.F."/>
            <person name="Liu W."/>
            <person name="Song Y."/>
            <person name="Salvetti E."/>
            <person name="Wrobel A."/>
            <person name="Rasinkangas P."/>
            <person name="Parkhill J."/>
            <person name="Rea M.C."/>
            <person name="O'Sullivan O."/>
            <person name="Ritari J."/>
            <person name="Douillard F.P."/>
            <person name="Paul Ross R."/>
            <person name="Yang R."/>
            <person name="Briner A.E."/>
            <person name="Felis G.E."/>
            <person name="de Vos W.M."/>
            <person name="Barrangou R."/>
            <person name="Klaenhammer T.R."/>
            <person name="Caufield P.W."/>
            <person name="Cui Y."/>
            <person name="Zhang H."/>
            <person name="O'Toole P.W."/>
        </authorList>
    </citation>
    <scope>NUCLEOTIDE SEQUENCE [LARGE SCALE GENOMIC DNA]</scope>
    <source>
        <strain evidence="1 2">DSM 19519</strain>
    </source>
</reference>
<dbReference type="PATRIC" id="fig|1423759.3.peg.1182"/>
<keyword evidence="2" id="KW-1185">Reference proteome</keyword>
<dbReference type="OrthoDB" id="2401288at2"/>
<sequence length="106" mass="12532">MKIFENFKELEESDKILAQELLKEVGEGEWQQDQLYVHDNLFEFTKHELTDGWYMDNNLDKDYNGAPDLMNYIDTESLGRDLSERWDISSHFLSEDDSVVETSCGW</sequence>
<name>A0A0R1MUP9_9LACO</name>
<dbReference type="RefSeq" id="WP_057868828.1">
    <property type="nucleotide sequence ID" value="NZ_AZDX01000003.1"/>
</dbReference>
<organism evidence="1 2">
    <name type="scientific">Liquorilactobacillus hordei DSM 19519</name>
    <dbReference type="NCBI Taxonomy" id="1423759"/>
    <lineage>
        <taxon>Bacteria</taxon>
        <taxon>Bacillati</taxon>
        <taxon>Bacillota</taxon>
        <taxon>Bacilli</taxon>
        <taxon>Lactobacillales</taxon>
        <taxon>Lactobacillaceae</taxon>
        <taxon>Liquorilactobacillus</taxon>
    </lineage>
</organism>
<dbReference type="AlphaFoldDB" id="A0A0R1MUP9"/>
<dbReference type="STRING" id="1423759.FC92_GL001117"/>
<gene>
    <name evidence="1" type="ORF">FC92_GL001117</name>
</gene>